<sequence length="150" mass="16565">MGQGTPTARRAAGTRTALDVLLRWTWIRRRTPAQDIEDYENGRTLQVVGFTRNIGGVDTRSIGGGRSMDRLRQGHLLLALGQAPVWSDRRGDRTATLNAPFQLKPAAAKAPMARRFDRYELVAADGTYDLVVTKLDGELIRHVLRPAEGG</sequence>
<organism evidence="1 2">
    <name type="scientific">Streptomyces griseorubiginosus</name>
    <dbReference type="NCBI Taxonomy" id="67304"/>
    <lineage>
        <taxon>Bacteria</taxon>
        <taxon>Bacillati</taxon>
        <taxon>Actinomycetota</taxon>
        <taxon>Actinomycetes</taxon>
        <taxon>Kitasatosporales</taxon>
        <taxon>Streptomycetaceae</taxon>
        <taxon>Streptomyces</taxon>
    </lineage>
</organism>
<gene>
    <name evidence="1" type="ORF">DWG14_02653</name>
</gene>
<dbReference type="RefSeq" id="WP_120050915.1">
    <property type="nucleotide sequence ID" value="NZ_CP032427.1"/>
</dbReference>
<dbReference type="GeneID" id="91281584"/>
<protein>
    <submittedName>
        <fullName evidence="1">Uncharacterized protein</fullName>
    </submittedName>
</protein>
<evidence type="ECO:0000313" key="2">
    <source>
        <dbReference type="Proteomes" id="UP000265765"/>
    </source>
</evidence>
<reference evidence="1 2" key="1">
    <citation type="submission" date="2018-09" db="EMBL/GenBank/DDBJ databases">
        <title>Production of Trimethoprim by Streptomyces sp. 3E-1.</title>
        <authorList>
            <person name="Kang H.J."/>
            <person name="Kim S.B."/>
        </authorList>
    </citation>
    <scope>NUCLEOTIDE SEQUENCE [LARGE SCALE GENOMIC DNA]</scope>
    <source>
        <strain evidence="1 2">3E-1</strain>
    </source>
</reference>
<accession>A0AAI8KWG3</accession>
<dbReference type="AlphaFoldDB" id="A0AAI8KWG3"/>
<name>A0AAI8KWG3_9ACTN</name>
<dbReference type="EMBL" id="CP032427">
    <property type="protein sequence ID" value="AYC38424.1"/>
    <property type="molecule type" value="Genomic_DNA"/>
</dbReference>
<dbReference type="KEGG" id="sge:DWG14_02653"/>
<evidence type="ECO:0000313" key="1">
    <source>
        <dbReference type="EMBL" id="AYC38424.1"/>
    </source>
</evidence>
<dbReference type="Proteomes" id="UP000265765">
    <property type="component" value="Chromosome"/>
</dbReference>
<proteinExistence type="predicted"/>